<feature type="compositionally biased region" description="Polar residues" evidence="2">
    <location>
        <begin position="94"/>
        <end position="126"/>
    </location>
</feature>
<feature type="compositionally biased region" description="Polar residues" evidence="2">
    <location>
        <begin position="134"/>
        <end position="163"/>
    </location>
</feature>
<reference evidence="5" key="1">
    <citation type="submission" date="2024-04" db="EMBL/GenBank/DDBJ databases">
        <title>Salinicola lusitanus LLJ914,a marine bacterium isolated from the Okinawa Trough.</title>
        <authorList>
            <person name="Li J."/>
        </authorList>
    </citation>
    <scope>NUCLEOTIDE SEQUENCE [LARGE SCALE GENOMIC DNA]</scope>
</reference>
<protein>
    <recommendedName>
        <fullName evidence="3">PLAC domain-containing protein</fullName>
    </recommendedName>
</protein>
<dbReference type="PROSITE" id="PS50900">
    <property type="entry name" value="PLAC"/>
    <property type="match status" value="1"/>
</dbReference>
<dbReference type="AlphaFoldDB" id="A0AAW0P104"/>
<feature type="compositionally biased region" description="Polar residues" evidence="2">
    <location>
        <begin position="65"/>
        <end position="75"/>
    </location>
</feature>
<evidence type="ECO:0000256" key="2">
    <source>
        <dbReference type="SAM" id="MobiDB-lite"/>
    </source>
</evidence>
<comment type="caution">
    <text evidence="4">The sequence shown here is derived from an EMBL/GenBank/DDBJ whole genome shotgun (WGS) entry which is preliminary data.</text>
</comment>
<accession>A0AAW0P104</accession>
<feature type="region of interest" description="Disordered" evidence="2">
    <location>
        <begin position="65"/>
        <end position="188"/>
    </location>
</feature>
<proteinExistence type="predicted"/>
<evidence type="ECO:0000313" key="4">
    <source>
        <dbReference type="EMBL" id="KAK7912334.1"/>
    </source>
</evidence>
<organism evidence="4 5">
    <name type="scientific">Mugilogobius chulae</name>
    <name type="common">yellowstripe goby</name>
    <dbReference type="NCBI Taxonomy" id="88201"/>
    <lineage>
        <taxon>Eukaryota</taxon>
        <taxon>Metazoa</taxon>
        <taxon>Chordata</taxon>
        <taxon>Craniata</taxon>
        <taxon>Vertebrata</taxon>
        <taxon>Euteleostomi</taxon>
        <taxon>Actinopterygii</taxon>
        <taxon>Neopterygii</taxon>
        <taxon>Teleostei</taxon>
        <taxon>Neoteleostei</taxon>
        <taxon>Acanthomorphata</taxon>
        <taxon>Gobiaria</taxon>
        <taxon>Gobiiformes</taxon>
        <taxon>Gobioidei</taxon>
        <taxon>Gobiidae</taxon>
        <taxon>Gobionellinae</taxon>
        <taxon>Mugilogobius</taxon>
    </lineage>
</organism>
<feature type="domain" description="PLAC" evidence="3">
    <location>
        <begin position="22"/>
        <end position="62"/>
    </location>
</feature>
<evidence type="ECO:0000256" key="1">
    <source>
        <dbReference type="ARBA" id="ARBA00022729"/>
    </source>
</evidence>
<sequence length="188" mass="20429">MHYLDTAAAGNSGLYVRGFFWKRAVCVRDRLTSRFCQTLRWLGRCSLANVKSQCCRTCSARLRTSQQGTKQTAANRSMGEPEPSKPTKQGIEPGSQQTTANPSNGEPKPQQTPIQARTKTQQTAINPGNGEPRPQQTAANQATPRPSTAANPAPVSKSQSQDNHLGENRSSRSTAAAECTRSKEGEER</sequence>
<evidence type="ECO:0000259" key="3">
    <source>
        <dbReference type="PROSITE" id="PS50900"/>
    </source>
</evidence>
<keyword evidence="1" id="KW-0732">Signal</keyword>
<keyword evidence="5" id="KW-1185">Reference proteome</keyword>
<dbReference type="InterPro" id="IPR010909">
    <property type="entry name" value="PLAC"/>
</dbReference>
<dbReference type="EMBL" id="JBBPFD010000009">
    <property type="protein sequence ID" value="KAK7912334.1"/>
    <property type="molecule type" value="Genomic_DNA"/>
</dbReference>
<dbReference type="Proteomes" id="UP001460270">
    <property type="component" value="Unassembled WGS sequence"/>
</dbReference>
<gene>
    <name evidence="4" type="ORF">WMY93_012545</name>
</gene>
<evidence type="ECO:0000313" key="5">
    <source>
        <dbReference type="Proteomes" id="UP001460270"/>
    </source>
</evidence>
<name>A0AAW0P104_9GOBI</name>